<proteinExistence type="predicted"/>
<dbReference type="InterPro" id="IPR011008">
    <property type="entry name" value="Dimeric_a/b-barrel"/>
</dbReference>
<dbReference type="Pfam" id="PF03992">
    <property type="entry name" value="ABM"/>
    <property type="match status" value="1"/>
</dbReference>
<gene>
    <name evidence="2" type="ORF">SGADD02_02054</name>
    <name evidence="3" type="ORF">SGADD03_01008</name>
</gene>
<evidence type="ECO:0000313" key="5">
    <source>
        <dbReference type="Proteomes" id="UP000071927"/>
    </source>
</evidence>
<dbReference type="RefSeq" id="WP_061459181.1">
    <property type="nucleotide sequence ID" value="NZ_KQ968756.1"/>
</dbReference>
<dbReference type="PATRIC" id="fig|315405.11.peg.2389"/>
<evidence type="ECO:0000313" key="2">
    <source>
        <dbReference type="EMBL" id="KXT64424.1"/>
    </source>
</evidence>
<dbReference type="Proteomes" id="UP000071927">
    <property type="component" value="Unassembled WGS sequence"/>
</dbReference>
<dbReference type="Gene3D" id="3.30.70.100">
    <property type="match status" value="1"/>
</dbReference>
<evidence type="ECO:0000313" key="3">
    <source>
        <dbReference type="EMBL" id="KXU09153.1"/>
    </source>
</evidence>
<sequence length="98" mass="11660">MLIKTITFEIKANAKNKFEQKLRSDNESLQNWDTCLDSEVWYNGHIGRDTVAFTVISRWNNQEDFNVWFKDQQQIYNCHKGDSPIIQKISQEYITLDN</sequence>
<feature type="domain" description="ABM" evidence="1">
    <location>
        <begin position="1"/>
        <end position="70"/>
    </location>
</feature>
<comment type="caution">
    <text evidence="3">The sequence shown here is derived from an EMBL/GenBank/DDBJ whole genome shotgun (WGS) entry which is preliminary data.</text>
</comment>
<dbReference type="SUPFAM" id="SSF54909">
    <property type="entry name" value="Dimeric alpha+beta barrel"/>
    <property type="match status" value="1"/>
</dbReference>
<protein>
    <recommendedName>
        <fullName evidence="1">ABM domain-containing protein</fullName>
    </recommendedName>
</protein>
<dbReference type="AlphaFoldDB" id="A0A139R389"/>
<dbReference type="Proteomes" id="UP000070198">
    <property type="component" value="Unassembled WGS sequence"/>
</dbReference>
<name>A0A139R389_9STRE</name>
<accession>A0A139R389</accession>
<evidence type="ECO:0000313" key="4">
    <source>
        <dbReference type="Proteomes" id="UP000070198"/>
    </source>
</evidence>
<reference evidence="4 5" key="1">
    <citation type="submission" date="2016-01" db="EMBL/GenBank/DDBJ databases">
        <title>Highly variable Streptococcus oralis are common among viridans streptococci isolated from primates.</title>
        <authorList>
            <person name="Denapaite D."/>
            <person name="Rieger M."/>
            <person name="Koendgen S."/>
            <person name="Brueckner R."/>
            <person name="Ochigava I."/>
            <person name="Kappeler P."/>
            <person name="Maetz-Rensing K."/>
            <person name="Leendertz F."/>
            <person name="Hakenbeck R."/>
        </authorList>
    </citation>
    <scope>NUCLEOTIDE SEQUENCE [LARGE SCALE GENOMIC DNA]</scope>
    <source>
        <strain evidence="2 4">DD02</strain>
        <strain evidence="3 5">DD03</strain>
    </source>
</reference>
<organism evidence="3 5">
    <name type="scientific">Streptococcus gallolyticus</name>
    <dbReference type="NCBI Taxonomy" id="315405"/>
    <lineage>
        <taxon>Bacteria</taxon>
        <taxon>Bacillati</taxon>
        <taxon>Bacillota</taxon>
        <taxon>Bacilli</taxon>
        <taxon>Lactobacillales</taxon>
        <taxon>Streptococcaceae</taxon>
        <taxon>Streptococcus</taxon>
    </lineage>
</organism>
<dbReference type="EMBL" id="LQOF01000410">
    <property type="protein sequence ID" value="KXT64424.1"/>
    <property type="molecule type" value="Genomic_DNA"/>
</dbReference>
<dbReference type="InterPro" id="IPR007138">
    <property type="entry name" value="ABM_dom"/>
</dbReference>
<dbReference type="EMBL" id="LQXV01000167">
    <property type="protein sequence ID" value="KXU09153.1"/>
    <property type="molecule type" value="Genomic_DNA"/>
</dbReference>
<evidence type="ECO:0000259" key="1">
    <source>
        <dbReference type="Pfam" id="PF03992"/>
    </source>
</evidence>